<dbReference type="Gene3D" id="3.80.10.10">
    <property type="entry name" value="Ribonuclease Inhibitor"/>
    <property type="match status" value="1"/>
</dbReference>
<keyword evidence="14" id="KW-0325">Glycoprotein</keyword>
<evidence type="ECO:0000256" key="6">
    <source>
        <dbReference type="ARBA" id="ARBA00022679"/>
    </source>
</evidence>
<dbReference type="GO" id="GO:0016020">
    <property type="term" value="C:membrane"/>
    <property type="evidence" value="ECO:0007669"/>
    <property type="project" value="UniProtKB-SubCell"/>
</dbReference>
<keyword evidence="19" id="KW-1185">Reference proteome</keyword>
<reference evidence="18" key="1">
    <citation type="submission" date="2023-02" db="EMBL/GenBank/DDBJ databases">
        <title>Genome of toxic invasive species Heracleum sosnowskyi carries increased number of genes despite the absence of recent whole-genome duplications.</title>
        <authorList>
            <person name="Schelkunov M."/>
            <person name="Shtratnikova V."/>
            <person name="Makarenko M."/>
            <person name="Klepikova A."/>
            <person name="Omelchenko D."/>
            <person name="Novikova G."/>
            <person name="Obukhova E."/>
            <person name="Bogdanov V."/>
            <person name="Penin A."/>
            <person name="Logacheva M."/>
        </authorList>
    </citation>
    <scope>NUCLEOTIDE SEQUENCE</scope>
    <source>
        <strain evidence="18">Hsosn_3</strain>
        <tissue evidence="18">Leaf</tissue>
    </source>
</reference>
<keyword evidence="10" id="KW-0418">Kinase</keyword>
<dbReference type="Pfam" id="PF13855">
    <property type="entry name" value="LRR_8"/>
    <property type="match status" value="1"/>
</dbReference>
<dbReference type="PANTHER" id="PTHR48005:SF70">
    <property type="entry name" value="MDIS1-INTERACTING RECEPTOR LIKE KINASE 2-LIKE"/>
    <property type="match status" value="1"/>
</dbReference>
<dbReference type="PANTHER" id="PTHR48005">
    <property type="entry name" value="LEUCINE RICH REPEAT KINASE 2"/>
    <property type="match status" value="1"/>
</dbReference>
<evidence type="ECO:0000256" key="8">
    <source>
        <dbReference type="ARBA" id="ARBA00022737"/>
    </source>
</evidence>
<evidence type="ECO:0000256" key="13">
    <source>
        <dbReference type="ARBA" id="ARBA00023136"/>
    </source>
</evidence>
<sequence length="185" mass="20846">MCRYLLNLNLSKNNIGGHIPSEIGSLQSLQYLDLSWNLLTGEVPKVLGGLRSLETLNISHNKLNGSIKSTFELMQSLISLDISYNQLEGPIPDTKAFREAPVAALKNNKWLCGNIIALDKCPGIQSDGRKQQQHRKLFILILFSLLGVLVLLYVSALIMYYLRRAWNMKAKPTIEDTNLFTNMEL</sequence>
<comment type="caution">
    <text evidence="18">The sequence shown here is derived from an EMBL/GenBank/DDBJ whole genome shotgun (WGS) entry which is preliminary data.</text>
</comment>
<dbReference type="PRINTS" id="PR00019">
    <property type="entry name" value="LEURICHRPT"/>
</dbReference>
<evidence type="ECO:0000256" key="15">
    <source>
        <dbReference type="ARBA" id="ARBA00047899"/>
    </source>
</evidence>
<comment type="catalytic activity">
    <reaction evidence="15">
        <text>L-threonyl-[protein] + ATP = O-phospho-L-threonyl-[protein] + ADP + H(+)</text>
        <dbReference type="Rhea" id="RHEA:46608"/>
        <dbReference type="Rhea" id="RHEA-COMP:11060"/>
        <dbReference type="Rhea" id="RHEA-COMP:11605"/>
        <dbReference type="ChEBI" id="CHEBI:15378"/>
        <dbReference type="ChEBI" id="CHEBI:30013"/>
        <dbReference type="ChEBI" id="CHEBI:30616"/>
        <dbReference type="ChEBI" id="CHEBI:61977"/>
        <dbReference type="ChEBI" id="CHEBI:456216"/>
        <dbReference type="EC" id="2.7.11.1"/>
    </reaction>
</comment>
<dbReference type="Proteomes" id="UP001237642">
    <property type="component" value="Unassembled WGS sequence"/>
</dbReference>
<evidence type="ECO:0000256" key="7">
    <source>
        <dbReference type="ARBA" id="ARBA00022692"/>
    </source>
</evidence>
<keyword evidence="4" id="KW-0723">Serine/threonine-protein kinase</keyword>
<keyword evidence="9" id="KW-0547">Nucleotide-binding</keyword>
<evidence type="ECO:0000256" key="5">
    <source>
        <dbReference type="ARBA" id="ARBA00022614"/>
    </source>
</evidence>
<dbReference type="Pfam" id="PF00560">
    <property type="entry name" value="LRR_1"/>
    <property type="match status" value="1"/>
</dbReference>
<evidence type="ECO:0000256" key="16">
    <source>
        <dbReference type="ARBA" id="ARBA00048679"/>
    </source>
</evidence>
<keyword evidence="5" id="KW-0433">Leucine-rich repeat</keyword>
<feature type="transmembrane region" description="Helical" evidence="17">
    <location>
        <begin position="137"/>
        <end position="162"/>
    </location>
</feature>
<evidence type="ECO:0000256" key="1">
    <source>
        <dbReference type="ARBA" id="ARBA00004167"/>
    </source>
</evidence>
<evidence type="ECO:0000256" key="3">
    <source>
        <dbReference type="ARBA" id="ARBA00012513"/>
    </source>
</evidence>
<keyword evidence="11" id="KW-0067">ATP-binding</keyword>
<keyword evidence="6" id="KW-0808">Transferase</keyword>
<dbReference type="GO" id="GO:0004674">
    <property type="term" value="F:protein serine/threonine kinase activity"/>
    <property type="evidence" value="ECO:0007669"/>
    <property type="project" value="UniProtKB-KW"/>
</dbReference>
<dbReference type="EC" id="2.7.11.1" evidence="3"/>
<comment type="subcellular location">
    <subcellularLocation>
        <location evidence="1">Membrane</location>
        <topology evidence="1">Single-pass membrane protein</topology>
    </subcellularLocation>
</comment>
<evidence type="ECO:0000313" key="19">
    <source>
        <dbReference type="Proteomes" id="UP001237642"/>
    </source>
</evidence>
<evidence type="ECO:0000256" key="4">
    <source>
        <dbReference type="ARBA" id="ARBA00022527"/>
    </source>
</evidence>
<dbReference type="AlphaFoldDB" id="A0AAD8H5G0"/>
<reference evidence="18" key="2">
    <citation type="submission" date="2023-05" db="EMBL/GenBank/DDBJ databases">
        <authorList>
            <person name="Schelkunov M.I."/>
        </authorList>
    </citation>
    <scope>NUCLEOTIDE SEQUENCE</scope>
    <source>
        <strain evidence="18">Hsosn_3</strain>
        <tissue evidence="18">Leaf</tissue>
    </source>
</reference>
<evidence type="ECO:0000256" key="12">
    <source>
        <dbReference type="ARBA" id="ARBA00022989"/>
    </source>
</evidence>
<keyword evidence="7 17" id="KW-0812">Transmembrane</keyword>
<dbReference type="FunFam" id="3.80.10.10:FF:000111">
    <property type="entry name" value="LRR receptor-like serine/threonine-protein kinase ERECTA"/>
    <property type="match status" value="1"/>
</dbReference>
<keyword evidence="8" id="KW-0677">Repeat</keyword>
<comment type="similarity">
    <text evidence="2">Belongs to the RLP family.</text>
</comment>
<accession>A0AAD8H5G0</accession>
<organism evidence="18 19">
    <name type="scientific">Heracleum sosnowskyi</name>
    <dbReference type="NCBI Taxonomy" id="360622"/>
    <lineage>
        <taxon>Eukaryota</taxon>
        <taxon>Viridiplantae</taxon>
        <taxon>Streptophyta</taxon>
        <taxon>Embryophyta</taxon>
        <taxon>Tracheophyta</taxon>
        <taxon>Spermatophyta</taxon>
        <taxon>Magnoliopsida</taxon>
        <taxon>eudicotyledons</taxon>
        <taxon>Gunneridae</taxon>
        <taxon>Pentapetalae</taxon>
        <taxon>asterids</taxon>
        <taxon>campanulids</taxon>
        <taxon>Apiales</taxon>
        <taxon>Apiaceae</taxon>
        <taxon>Apioideae</taxon>
        <taxon>apioid superclade</taxon>
        <taxon>Tordylieae</taxon>
        <taxon>Tordyliinae</taxon>
        <taxon>Heracleum</taxon>
    </lineage>
</organism>
<dbReference type="InterPro" id="IPR051420">
    <property type="entry name" value="Ser_Thr_Kinases_DiverseReg"/>
</dbReference>
<dbReference type="InterPro" id="IPR032675">
    <property type="entry name" value="LRR_dom_sf"/>
</dbReference>
<evidence type="ECO:0000256" key="10">
    <source>
        <dbReference type="ARBA" id="ARBA00022777"/>
    </source>
</evidence>
<dbReference type="InterPro" id="IPR001611">
    <property type="entry name" value="Leu-rich_rpt"/>
</dbReference>
<dbReference type="GO" id="GO:0005524">
    <property type="term" value="F:ATP binding"/>
    <property type="evidence" value="ECO:0007669"/>
    <property type="project" value="UniProtKB-KW"/>
</dbReference>
<evidence type="ECO:0000256" key="14">
    <source>
        <dbReference type="ARBA" id="ARBA00023180"/>
    </source>
</evidence>
<name>A0AAD8H5G0_9APIA</name>
<evidence type="ECO:0000256" key="11">
    <source>
        <dbReference type="ARBA" id="ARBA00022840"/>
    </source>
</evidence>
<evidence type="ECO:0000256" key="2">
    <source>
        <dbReference type="ARBA" id="ARBA00009592"/>
    </source>
</evidence>
<dbReference type="EMBL" id="JAUIZM010000010">
    <property type="protein sequence ID" value="KAK1361370.1"/>
    <property type="molecule type" value="Genomic_DNA"/>
</dbReference>
<evidence type="ECO:0000313" key="18">
    <source>
        <dbReference type="EMBL" id="KAK1361370.1"/>
    </source>
</evidence>
<keyword evidence="12 17" id="KW-1133">Transmembrane helix</keyword>
<protein>
    <recommendedName>
        <fullName evidence="3">non-specific serine/threonine protein kinase</fullName>
        <ecNumber evidence="3">2.7.11.1</ecNumber>
    </recommendedName>
</protein>
<evidence type="ECO:0000256" key="17">
    <source>
        <dbReference type="SAM" id="Phobius"/>
    </source>
</evidence>
<proteinExistence type="inferred from homology"/>
<comment type="catalytic activity">
    <reaction evidence="16">
        <text>L-seryl-[protein] + ATP = O-phospho-L-seryl-[protein] + ADP + H(+)</text>
        <dbReference type="Rhea" id="RHEA:17989"/>
        <dbReference type="Rhea" id="RHEA-COMP:9863"/>
        <dbReference type="Rhea" id="RHEA-COMP:11604"/>
        <dbReference type="ChEBI" id="CHEBI:15378"/>
        <dbReference type="ChEBI" id="CHEBI:29999"/>
        <dbReference type="ChEBI" id="CHEBI:30616"/>
        <dbReference type="ChEBI" id="CHEBI:83421"/>
        <dbReference type="ChEBI" id="CHEBI:456216"/>
        <dbReference type="EC" id="2.7.11.1"/>
    </reaction>
</comment>
<gene>
    <name evidence="18" type="ORF">POM88_045844</name>
</gene>
<keyword evidence="13 17" id="KW-0472">Membrane</keyword>
<dbReference type="SUPFAM" id="SSF52058">
    <property type="entry name" value="L domain-like"/>
    <property type="match status" value="1"/>
</dbReference>
<evidence type="ECO:0000256" key="9">
    <source>
        <dbReference type="ARBA" id="ARBA00022741"/>
    </source>
</evidence>